<dbReference type="PANTHER" id="PTHR43459:SF1">
    <property type="entry name" value="EG:BACN32G11.4 PROTEIN"/>
    <property type="match status" value="1"/>
</dbReference>
<dbReference type="PATRIC" id="fig|1324261.3.peg.5700"/>
<evidence type="ECO:0000313" key="9">
    <source>
        <dbReference type="Proteomes" id="UP000025947"/>
    </source>
</evidence>
<dbReference type="NCBIfam" id="NF006107">
    <property type="entry name" value="PRK08258.1"/>
    <property type="match status" value="1"/>
</dbReference>
<dbReference type="InterPro" id="IPR029045">
    <property type="entry name" value="ClpP/crotonase-like_dom_sf"/>
</dbReference>
<dbReference type="InterPro" id="IPR001753">
    <property type="entry name" value="Enoyl-CoA_hydra/iso"/>
</dbReference>
<dbReference type="EMBL" id="JLXW01000013">
    <property type="protein sequence ID" value="KBZ57144.1"/>
    <property type="molecule type" value="Genomic_DNA"/>
</dbReference>
<dbReference type="HOGENOM" id="CLU_009834_7_2_11"/>
<comment type="catalytic activity">
    <reaction evidence="6">
        <text>a 4-saturated-(3S)-3-hydroxyacyl-CoA = a (3E)-enoyl-CoA + H2O</text>
        <dbReference type="Rhea" id="RHEA:20724"/>
        <dbReference type="ChEBI" id="CHEBI:15377"/>
        <dbReference type="ChEBI" id="CHEBI:58521"/>
        <dbReference type="ChEBI" id="CHEBI:137480"/>
        <dbReference type="EC" id="4.2.1.17"/>
    </reaction>
</comment>
<evidence type="ECO:0000256" key="7">
    <source>
        <dbReference type="RuleBase" id="RU003707"/>
    </source>
</evidence>
<dbReference type="Proteomes" id="UP000025947">
    <property type="component" value="Unassembled WGS sequence"/>
</dbReference>
<proteinExistence type="inferred from homology"/>
<sequence length="277" mass="29895">MHSSPFRASAAITEYWKHFDFQVVDGVATVILTRPDKLNPLTFESYADLRDLLHELPLRGDTKVLVIRGRGKAFCAGGDVNEIIGELIKMDARDLMAFTKMTGDVIRAMRECPIPIISGIQGIAAGAGSVVALASDFRIVSESGRFAFLFTKVGLSGGDMGAAYLLPRVVGAGRATQLLMLGDTINAQTADRYGLVSELVADNELDGAVEHLARRLADGPTLAYAQTKSLITRELDMAIGSAMELDAVTQALLMTTADHSEFHAAFNAKRPPRWTGR</sequence>
<name>A0A051TJR8_9MYCO</name>
<dbReference type="GO" id="GO:0006631">
    <property type="term" value="P:fatty acid metabolic process"/>
    <property type="evidence" value="ECO:0007669"/>
    <property type="project" value="UniProtKB-KW"/>
</dbReference>
<keyword evidence="9" id="KW-1185">Reference proteome</keyword>
<comment type="caution">
    <text evidence="8">The sequence shown here is derived from an EMBL/GenBank/DDBJ whole genome shotgun (WGS) entry which is preliminary data.</text>
</comment>
<dbReference type="InterPro" id="IPR018376">
    <property type="entry name" value="Enoyl-CoA_hyd/isom_CS"/>
</dbReference>
<dbReference type="SUPFAM" id="SSF52096">
    <property type="entry name" value="ClpP/crotonase"/>
    <property type="match status" value="1"/>
</dbReference>
<dbReference type="Gene3D" id="1.10.12.10">
    <property type="entry name" value="Lyase 2-enoyl-coa Hydratase, Chain A, domain 2"/>
    <property type="match status" value="1"/>
</dbReference>
<reference evidence="8 9" key="1">
    <citation type="submission" date="2014-04" db="EMBL/GenBank/DDBJ databases">
        <title>The Genome Sequence of Mycobacterium tuberculosis TKK-01-0051.</title>
        <authorList>
            <consortium name="The Broad Institute Genomics Platform"/>
            <consortium name="The Broad Institute Genome Sequencing Center for Infectious Disease"/>
            <person name="Earl A.M."/>
            <person name="Cohen K."/>
            <person name="Pym A."/>
            <person name="Bishai W."/>
            <person name="Maharaj K."/>
            <person name="Desjardins C."/>
            <person name="Abeel T."/>
            <person name="Young S."/>
            <person name="Zeng Q."/>
            <person name="Gargeya S."/>
            <person name="Abouelleil A."/>
            <person name="Alvarado L."/>
            <person name="Chapman S.B."/>
            <person name="Gainer-Dewar J."/>
            <person name="Goldberg J."/>
            <person name="Griggs A."/>
            <person name="Gujja S."/>
            <person name="Hansen M."/>
            <person name="Howarth C."/>
            <person name="Imamovic A."/>
            <person name="Larimer J."/>
            <person name="Murphy C."/>
            <person name="Naylor J."/>
            <person name="Pearson M."/>
            <person name="Poon T.W."/>
            <person name="Priest M."/>
            <person name="Roberts A."/>
            <person name="Saif S."/>
            <person name="Shea T."/>
            <person name="Sykes S."/>
            <person name="Wortman J."/>
            <person name="Nusbaum C."/>
            <person name="Birren B."/>
        </authorList>
    </citation>
    <scope>NUCLEOTIDE SEQUENCE [LARGE SCALE GENOMIC DNA]</scope>
    <source>
        <strain evidence="8 9">TKK-01-0051</strain>
    </source>
</reference>
<dbReference type="InterPro" id="IPR014748">
    <property type="entry name" value="Enoyl-CoA_hydra_C"/>
</dbReference>
<evidence type="ECO:0000313" key="8">
    <source>
        <dbReference type="EMBL" id="KBZ57144.1"/>
    </source>
</evidence>
<keyword evidence="3" id="KW-0276">Fatty acid metabolism</keyword>
<evidence type="ECO:0000256" key="6">
    <source>
        <dbReference type="ARBA" id="ARBA00023717"/>
    </source>
</evidence>
<accession>A0A051TJR8</accession>
<evidence type="ECO:0008006" key="10">
    <source>
        <dbReference type="Google" id="ProtNLM"/>
    </source>
</evidence>
<dbReference type="RefSeq" id="WP_044487848.1">
    <property type="nucleotide sequence ID" value="NZ_KK328284.1"/>
</dbReference>
<keyword evidence="4" id="KW-0443">Lipid metabolism</keyword>
<comment type="similarity">
    <text evidence="2 7">Belongs to the enoyl-CoA hydratase/isomerase family.</text>
</comment>
<dbReference type="AlphaFoldDB" id="A0A051TJR8"/>
<dbReference type="CDD" id="cd06558">
    <property type="entry name" value="crotonase-like"/>
    <property type="match status" value="1"/>
</dbReference>
<comment type="catalytic activity">
    <reaction evidence="5">
        <text>a (3S)-3-hydroxyacyl-CoA = a (2E)-enoyl-CoA + H2O</text>
        <dbReference type="Rhea" id="RHEA:16105"/>
        <dbReference type="ChEBI" id="CHEBI:15377"/>
        <dbReference type="ChEBI" id="CHEBI:57318"/>
        <dbReference type="ChEBI" id="CHEBI:58856"/>
        <dbReference type="EC" id="4.2.1.17"/>
    </reaction>
</comment>
<protein>
    <recommendedName>
        <fullName evidence="10">Enoyl-CoA hydratase EchA12</fullName>
    </recommendedName>
</protein>
<evidence type="ECO:0000256" key="5">
    <source>
        <dbReference type="ARBA" id="ARBA00023709"/>
    </source>
</evidence>
<evidence type="ECO:0000256" key="1">
    <source>
        <dbReference type="ARBA" id="ARBA00002994"/>
    </source>
</evidence>
<evidence type="ECO:0000256" key="4">
    <source>
        <dbReference type="ARBA" id="ARBA00023098"/>
    </source>
</evidence>
<comment type="function">
    <text evidence="1">Could possibly oxidize fatty acids using specific components.</text>
</comment>
<dbReference type="PANTHER" id="PTHR43459">
    <property type="entry name" value="ENOYL-COA HYDRATASE"/>
    <property type="match status" value="1"/>
</dbReference>
<evidence type="ECO:0000256" key="2">
    <source>
        <dbReference type="ARBA" id="ARBA00005254"/>
    </source>
</evidence>
<dbReference type="PROSITE" id="PS00166">
    <property type="entry name" value="ENOYL_COA_HYDRATASE"/>
    <property type="match status" value="1"/>
</dbReference>
<evidence type="ECO:0000256" key="3">
    <source>
        <dbReference type="ARBA" id="ARBA00022832"/>
    </source>
</evidence>
<dbReference type="Pfam" id="PF00378">
    <property type="entry name" value="ECH_1"/>
    <property type="match status" value="1"/>
</dbReference>
<organism evidence="8 9">
    <name type="scientific">Mycobacterium [tuberculosis] TKK-01-0051</name>
    <dbReference type="NCBI Taxonomy" id="1324261"/>
    <lineage>
        <taxon>Bacteria</taxon>
        <taxon>Bacillati</taxon>
        <taxon>Actinomycetota</taxon>
        <taxon>Actinomycetes</taxon>
        <taxon>Mycobacteriales</taxon>
        <taxon>Mycobacteriaceae</taxon>
        <taxon>Mycobacterium</taxon>
        <taxon>Mycobacterium avium complex (MAC)</taxon>
    </lineage>
</organism>
<dbReference type="Gene3D" id="3.90.226.10">
    <property type="entry name" value="2-enoyl-CoA Hydratase, Chain A, domain 1"/>
    <property type="match status" value="1"/>
</dbReference>
<gene>
    <name evidence="8" type="ORF">K875_05662</name>
</gene>
<dbReference type="GO" id="GO:0004300">
    <property type="term" value="F:enoyl-CoA hydratase activity"/>
    <property type="evidence" value="ECO:0007669"/>
    <property type="project" value="UniProtKB-EC"/>
</dbReference>